<dbReference type="EMBL" id="DVJP01000073">
    <property type="protein sequence ID" value="HIS77334.1"/>
    <property type="molecule type" value="Genomic_DNA"/>
</dbReference>
<dbReference type="InterPro" id="IPR038619">
    <property type="entry name" value="MraZ_sf"/>
</dbReference>
<keyword evidence="5 7" id="KW-0238">DNA-binding</keyword>
<dbReference type="Gene3D" id="3.40.1550.20">
    <property type="entry name" value="Transcriptional regulator MraZ domain"/>
    <property type="match status" value="1"/>
</dbReference>
<dbReference type="SUPFAM" id="SSF89447">
    <property type="entry name" value="AbrB/MazE/MraZ-like"/>
    <property type="match status" value="1"/>
</dbReference>
<evidence type="ECO:0000259" key="8">
    <source>
        <dbReference type="PROSITE" id="PS51740"/>
    </source>
</evidence>
<dbReference type="GO" id="GO:2000143">
    <property type="term" value="P:negative regulation of DNA-templated transcription initiation"/>
    <property type="evidence" value="ECO:0007669"/>
    <property type="project" value="TreeGrafter"/>
</dbReference>
<dbReference type="PANTHER" id="PTHR34701">
    <property type="entry name" value="TRANSCRIPTIONAL REGULATOR MRAZ"/>
    <property type="match status" value="1"/>
</dbReference>
<dbReference type="AlphaFoldDB" id="A0A9D1K061"/>
<keyword evidence="2 7" id="KW-0963">Cytoplasm</keyword>
<comment type="similarity">
    <text evidence="7">Belongs to the MraZ family.</text>
</comment>
<dbReference type="InterPro" id="IPR035644">
    <property type="entry name" value="MraZ_C"/>
</dbReference>
<dbReference type="GO" id="GO:0000976">
    <property type="term" value="F:transcription cis-regulatory region binding"/>
    <property type="evidence" value="ECO:0007669"/>
    <property type="project" value="TreeGrafter"/>
</dbReference>
<accession>A0A9D1K061</accession>
<dbReference type="Pfam" id="PF02381">
    <property type="entry name" value="MraZ"/>
    <property type="match status" value="2"/>
</dbReference>
<dbReference type="InterPro" id="IPR037914">
    <property type="entry name" value="SpoVT-AbrB_sf"/>
</dbReference>
<dbReference type="PANTHER" id="PTHR34701:SF1">
    <property type="entry name" value="TRANSCRIPTIONAL REGULATOR MRAZ"/>
    <property type="match status" value="1"/>
</dbReference>
<evidence type="ECO:0000256" key="7">
    <source>
        <dbReference type="HAMAP-Rule" id="MF_01008"/>
    </source>
</evidence>
<dbReference type="GO" id="GO:0005737">
    <property type="term" value="C:cytoplasm"/>
    <property type="evidence" value="ECO:0007669"/>
    <property type="project" value="UniProtKB-UniRule"/>
</dbReference>
<dbReference type="GO" id="GO:0009295">
    <property type="term" value="C:nucleoid"/>
    <property type="evidence" value="ECO:0007669"/>
    <property type="project" value="UniProtKB-SubCell"/>
</dbReference>
<feature type="domain" description="SpoVT-AbrB" evidence="8">
    <location>
        <begin position="5"/>
        <end position="48"/>
    </location>
</feature>
<evidence type="ECO:0000313" key="9">
    <source>
        <dbReference type="EMBL" id="HIS77334.1"/>
    </source>
</evidence>
<dbReference type="GO" id="GO:0003700">
    <property type="term" value="F:DNA-binding transcription factor activity"/>
    <property type="evidence" value="ECO:0007669"/>
    <property type="project" value="UniProtKB-UniRule"/>
</dbReference>
<evidence type="ECO:0000256" key="2">
    <source>
        <dbReference type="ARBA" id="ARBA00022490"/>
    </source>
</evidence>
<dbReference type="CDD" id="cd16321">
    <property type="entry name" value="MraZ_C"/>
    <property type="match status" value="1"/>
</dbReference>
<keyword evidence="3" id="KW-0677">Repeat</keyword>
<dbReference type="HAMAP" id="MF_01008">
    <property type="entry name" value="MraZ"/>
    <property type="match status" value="1"/>
</dbReference>
<dbReference type="InterPro" id="IPR020603">
    <property type="entry name" value="MraZ_dom"/>
</dbReference>
<sequence>MLIGEYPCSVDVKGRLNFPAKLREDLGERFIISKGLGDRCLCVYSLEEWEARRKKLAALPASEMDALQRYLFSSACEAEPDKQGRIVIPQNLRDFIQVEKEVMVIGSDNRCEIWTRKDWDAIQQELSPEFIKDLVRKAGF</sequence>
<dbReference type="CDD" id="cd16320">
    <property type="entry name" value="MraZ_N"/>
    <property type="match status" value="1"/>
</dbReference>
<proteinExistence type="inferred from homology"/>
<evidence type="ECO:0000313" key="10">
    <source>
        <dbReference type="Proteomes" id="UP000824002"/>
    </source>
</evidence>
<dbReference type="InterPro" id="IPR007159">
    <property type="entry name" value="SpoVT-AbrB_dom"/>
</dbReference>
<protein>
    <recommendedName>
        <fullName evidence="1 7">Transcriptional regulator MraZ</fullName>
    </recommendedName>
</protein>
<name>A0A9D1K061_9FIRM</name>
<gene>
    <name evidence="7 9" type="primary">mraZ</name>
    <name evidence="9" type="ORF">IAB51_11110</name>
</gene>
<dbReference type="Proteomes" id="UP000824002">
    <property type="component" value="Unassembled WGS sequence"/>
</dbReference>
<keyword evidence="6 7" id="KW-0804">Transcription</keyword>
<feature type="domain" description="SpoVT-AbrB" evidence="8">
    <location>
        <begin position="75"/>
        <end position="118"/>
    </location>
</feature>
<dbReference type="InterPro" id="IPR035642">
    <property type="entry name" value="MraZ_N"/>
</dbReference>
<evidence type="ECO:0000256" key="5">
    <source>
        <dbReference type="ARBA" id="ARBA00023125"/>
    </source>
</evidence>
<comment type="subcellular location">
    <subcellularLocation>
        <location evidence="7">Cytoplasm</location>
        <location evidence="7">Nucleoid</location>
    </subcellularLocation>
</comment>
<evidence type="ECO:0000256" key="4">
    <source>
        <dbReference type="ARBA" id="ARBA00023015"/>
    </source>
</evidence>
<dbReference type="PROSITE" id="PS51740">
    <property type="entry name" value="SPOVT_ABRB"/>
    <property type="match status" value="2"/>
</dbReference>
<evidence type="ECO:0000256" key="3">
    <source>
        <dbReference type="ARBA" id="ARBA00022737"/>
    </source>
</evidence>
<keyword evidence="4 7" id="KW-0805">Transcription regulation</keyword>
<comment type="caution">
    <text evidence="9">The sequence shown here is derived from an EMBL/GenBank/DDBJ whole genome shotgun (WGS) entry which is preliminary data.</text>
</comment>
<evidence type="ECO:0000256" key="6">
    <source>
        <dbReference type="ARBA" id="ARBA00023163"/>
    </source>
</evidence>
<evidence type="ECO:0000256" key="1">
    <source>
        <dbReference type="ARBA" id="ARBA00013860"/>
    </source>
</evidence>
<reference evidence="9" key="1">
    <citation type="submission" date="2020-10" db="EMBL/GenBank/DDBJ databases">
        <authorList>
            <person name="Gilroy R."/>
        </authorList>
    </citation>
    <scope>NUCLEOTIDE SEQUENCE</scope>
    <source>
        <strain evidence="9">CHK199-13235</strain>
    </source>
</reference>
<dbReference type="NCBIfam" id="TIGR00242">
    <property type="entry name" value="division/cell wall cluster transcriptional repressor MraZ"/>
    <property type="match status" value="1"/>
</dbReference>
<dbReference type="InterPro" id="IPR003444">
    <property type="entry name" value="MraZ"/>
</dbReference>
<reference evidence="9" key="2">
    <citation type="journal article" date="2021" name="PeerJ">
        <title>Extensive microbial diversity within the chicken gut microbiome revealed by metagenomics and culture.</title>
        <authorList>
            <person name="Gilroy R."/>
            <person name="Ravi A."/>
            <person name="Getino M."/>
            <person name="Pursley I."/>
            <person name="Horton D.L."/>
            <person name="Alikhan N.F."/>
            <person name="Baker D."/>
            <person name="Gharbi K."/>
            <person name="Hall N."/>
            <person name="Watson M."/>
            <person name="Adriaenssens E.M."/>
            <person name="Foster-Nyarko E."/>
            <person name="Jarju S."/>
            <person name="Secka A."/>
            <person name="Antonio M."/>
            <person name="Oren A."/>
            <person name="Chaudhuri R.R."/>
            <person name="La Ragione R."/>
            <person name="Hildebrand F."/>
            <person name="Pallen M.J."/>
        </authorList>
    </citation>
    <scope>NUCLEOTIDE SEQUENCE</scope>
    <source>
        <strain evidence="9">CHK199-13235</strain>
    </source>
</reference>
<comment type="subunit">
    <text evidence="7">Forms oligomers.</text>
</comment>
<organism evidence="9 10">
    <name type="scientific">Candidatus Merdivicinus excrementipullorum</name>
    <dbReference type="NCBI Taxonomy" id="2840867"/>
    <lineage>
        <taxon>Bacteria</taxon>
        <taxon>Bacillati</taxon>
        <taxon>Bacillota</taxon>
        <taxon>Clostridia</taxon>
        <taxon>Eubacteriales</taxon>
        <taxon>Oscillospiraceae</taxon>
        <taxon>Oscillospiraceae incertae sedis</taxon>
        <taxon>Candidatus Merdivicinus</taxon>
    </lineage>
</organism>